<comment type="caution">
    <text evidence="5">The sequence shown here is derived from an EMBL/GenBank/DDBJ whole genome shotgun (WGS) entry which is preliminary data.</text>
</comment>
<protein>
    <submittedName>
        <fullName evidence="5">TetR/AcrR family transcriptional regulator</fullName>
    </submittedName>
</protein>
<dbReference type="EMBL" id="SHNN01000001">
    <property type="protein sequence ID" value="MCX2979731.1"/>
    <property type="molecule type" value="Genomic_DNA"/>
</dbReference>
<dbReference type="RefSeq" id="WP_279243730.1">
    <property type="nucleotide sequence ID" value="NZ_SHNN01000001.1"/>
</dbReference>
<gene>
    <name evidence="5" type="ORF">EYC98_02510</name>
</gene>
<evidence type="ECO:0000256" key="1">
    <source>
        <dbReference type="ARBA" id="ARBA00023125"/>
    </source>
</evidence>
<evidence type="ECO:0000256" key="2">
    <source>
        <dbReference type="PROSITE-ProRule" id="PRU00335"/>
    </source>
</evidence>
<dbReference type="PANTHER" id="PTHR30055:SF226">
    <property type="entry name" value="HTH-TYPE TRANSCRIPTIONAL REGULATOR PKSA"/>
    <property type="match status" value="1"/>
</dbReference>
<sequence length="210" mass="24083">MSEERIARRKSQLGKKCQPKQQRSRQRRTEIMLAAASLLEKVGFDDLTTTLIARELNISVGSLYHYFPHKQAILHAIGEYWLEEYTSTMQEIAEADLEMMTVTQFCQHCVEQLLQVYREQRGVLPLVHAMNAVPELRDLDAHHDELVIALLAPMFARLGISGGQQEHQRRARLWLEMTHALLLSIVLQTPSQARKSQTDLKRLGVTLLSD</sequence>
<evidence type="ECO:0000256" key="3">
    <source>
        <dbReference type="SAM" id="MobiDB-lite"/>
    </source>
</evidence>
<dbReference type="Proteomes" id="UP001143362">
    <property type="component" value="Unassembled WGS sequence"/>
</dbReference>
<feature type="region of interest" description="Disordered" evidence="3">
    <location>
        <begin position="1"/>
        <end position="24"/>
    </location>
</feature>
<keyword evidence="1 2" id="KW-0238">DNA-binding</keyword>
<keyword evidence="6" id="KW-1185">Reference proteome</keyword>
<dbReference type="PANTHER" id="PTHR30055">
    <property type="entry name" value="HTH-TYPE TRANSCRIPTIONAL REGULATOR RUTR"/>
    <property type="match status" value="1"/>
</dbReference>
<dbReference type="PRINTS" id="PR00455">
    <property type="entry name" value="HTHTETR"/>
</dbReference>
<dbReference type="InterPro" id="IPR050109">
    <property type="entry name" value="HTH-type_TetR-like_transc_reg"/>
</dbReference>
<reference evidence="5" key="1">
    <citation type="submission" date="2019-02" db="EMBL/GenBank/DDBJ databases">
        <authorList>
            <person name="Li S.-H."/>
        </authorList>
    </citation>
    <scope>NUCLEOTIDE SEQUENCE</scope>
    <source>
        <strain evidence="5">IMCC14734</strain>
    </source>
</reference>
<name>A0ABT3TBR0_9GAMM</name>
<dbReference type="SUPFAM" id="SSF46689">
    <property type="entry name" value="Homeodomain-like"/>
    <property type="match status" value="1"/>
</dbReference>
<dbReference type="InterPro" id="IPR001647">
    <property type="entry name" value="HTH_TetR"/>
</dbReference>
<feature type="domain" description="HTH tetR-type" evidence="4">
    <location>
        <begin position="25"/>
        <end position="85"/>
    </location>
</feature>
<dbReference type="Pfam" id="PF00440">
    <property type="entry name" value="TetR_N"/>
    <property type="match status" value="1"/>
</dbReference>
<feature type="DNA-binding region" description="H-T-H motif" evidence="2">
    <location>
        <begin position="48"/>
        <end position="67"/>
    </location>
</feature>
<dbReference type="PROSITE" id="PS50977">
    <property type="entry name" value="HTH_TETR_2"/>
    <property type="match status" value="1"/>
</dbReference>
<evidence type="ECO:0000313" key="5">
    <source>
        <dbReference type="EMBL" id="MCX2979731.1"/>
    </source>
</evidence>
<organism evidence="5 6">
    <name type="scientific">Candidatus Litorirhabdus singularis</name>
    <dbReference type="NCBI Taxonomy" id="2518993"/>
    <lineage>
        <taxon>Bacteria</taxon>
        <taxon>Pseudomonadati</taxon>
        <taxon>Pseudomonadota</taxon>
        <taxon>Gammaproteobacteria</taxon>
        <taxon>Cellvibrionales</taxon>
        <taxon>Halieaceae</taxon>
        <taxon>Candidatus Litorirhabdus</taxon>
    </lineage>
</organism>
<evidence type="ECO:0000313" key="6">
    <source>
        <dbReference type="Proteomes" id="UP001143362"/>
    </source>
</evidence>
<dbReference type="Pfam" id="PF17918">
    <property type="entry name" value="TetR_C_15"/>
    <property type="match status" value="1"/>
</dbReference>
<evidence type="ECO:0000259" key="4">
    <source>
        <dbReference type="PROSITE" id="PS50977"/>
    </source>
</evidence>
<accession>A0ABT3TBR0</accession>
<dbReference type="InterPro" id="IPR009057">
    <property type="entry name" value="Homeodomain-like_sf"/>
</dbReference>
<dbReference type="Gene3D" id="1.10.357.10">
    <property type="entry name" value="Tetracycline Repressor, domain 2"/>
    <property type="match status" value="1"/>
</dbReference>
<proteinExistence type="predicted"/>
<dbReference type="InterPro" id="IPR041669">
    <property type="entry name" value="TetR_C_15"/>
</dbReference>